<dbReference type="GeneID" id="61168839"/>
<dbReference type="Proteomes" id="UP000582487">
    <property type="component" value="Unassembled WGS sequence"/>
</dbReference>
<evidence type="ECO:0000313" key="3">
    <source>
        <dbReference type="Proteomes" id="UP000255284"/>
    </source>
</evidence>
<reference evidence="2 3" key="1">
    <citation type="submission" date="2018-06" db="EMBL/GenBank/DDBJ databases">
        <authorList>
            <consortium name="Pathogen Informatics"/>
            <person name="Doyle S."/>
        </authorList>
    </citation>
    <scope>NUCLEOTIDE SEQUENCE [LARGE SCALE GENOMIC DNA]</scope>
    <source>
        <strain evidence="2 3">NCTC11819</strain>
    </source>
</reference>
<dbReference type="EMBL" id="UGGQ01000006">
    <property type="protein sequence ID" value="STO16518.1"/>
    <property type="molecule type" value="Genomic_DNA"/>
</dbReference>
<reference evidence="1 4" key="2">
    <citation type="submission" date="2020-04" db="EMBL/GenBank/DDBJ databases">
        <title>Antimicrobial susceptibility and clonality of vaginal-derived multi-drug resistant Mobiluncus isolates in China.</title>
        <authorList>
            <person name="Zhang X."/>
        </authorList>
    </citation>
    <scope>NUCLEOTIDE SEQUENCE [LARGE SCALE GENOMIC DNA]</scope>
    <source>
        <strain evidence="1 4">7</strain>
    </source>
</reference>
<dbReference type="AlphaFoldDB" id="A0A2J9KMT4"/>
<sequence>MSLSEAQLQQLADDFEVGWSEARLQHAKGSFGPGLVDFLPAFLYERLQAKAREQGKGDFEVIQDALKAYLIPA</sequence>
<dbReference type="OrthoDB" id="5191872at2"/>
<organism evidence="1 4">
    <name type="scientific">Mobiluncus mulieris</name>
    <dbReference type="NCBI Taxonomy" id="2052"/>
    <lineage>
        <taxon>Bacteria</taxon>
        <taxon>Bacillati</taxon>
        <taxon>Actinomycetota</taxon>
        <taxon>Actinomycetes</taxon>
        <taxon>Actinomycetales</taxon>
        <taxon>Actinomycetaceae</taxon>
        <taxon>Mobiluncus</taxon>
    </lineage>
</organism>
<dbReference type="Proteomes" id="UP000255284">
    <property type="component" value="Unassembled WGS sequence"/>
</dbReference>
<proteinExistence type="predicted"/>
<accession>A0A2J9KMT4</accession>
<dbReference type="EMBL" id="JABCUV010000005">
    <property type="protein sequence ID" value="NMW93117.1"/>
    <property type="molecule type" value="Genomic_DNA"/>
</dbReference>
<evidence type="ECO:0000313" key="2">
    <source>
        <dbReference type="EMBL" id="STO16518.1"/>
    </source>
</evidence>
<gene>
    <name evidence="1" type="ORF">HHJ74_05330</name>
    <name evidence="2" type="ORF">NCTC11819_01086</name>
</gene>
<dbReference type="RefSeq" id="WP_004013768.1">
    <property type="nucleotide sequence ID" value="NZ_CAMPNB010000013.1"/>
</dbReference>
<comment type="caution">
    <text evidence="1">The sequence shown here is derived from an EMBL/GenBank/DDBJ whole genome shotgun (WGS) entry which is preliminary data.</text>
</comment>
<evidence type="ECO:0000313" key="1">
    <source>
        <dbReference type="EMBL" id="NMW93117.1"/>
    </source>
</evidence>
<name>A0A2J9KMT4_9ACTO</name>
<evidence type="ECO:0000313" key="4">
    <source>
        <dbReference type="Proteomes" id="UP000582487"/>
    </source>
</evidence>
<protein>
    <submittedName>
        <fullName evidence="1">Uncharacterized protein</fullName>
    </submittedName>
</protein>